<dbReference type="Pfam" id="PF00268">
    <property type="entry name" value="Ribonuc_red_sm"/>
    <property type="match status" value="1"/>
</dbReference>
<organism evidence="3 4">
    <name type="scientific">Armillaria gallica</name>
    <name type="common">Bulbous honey fungus</name>
    <name type="synonym">Armillaria bulbosa</name>
    <dbReference type="NCBI Taxonomy" id="47427"/>
    <lineage>
        <taxon>Eukaryota</taxon>
        <taxon>Fungi</taxon>
        <taxon>Dikarya</taxon>
        <taxon>Basidiomycota</taxon>
        <taxon>Agaricomycotina</taxon>
        <taxon>Agaricomycetes</taxon>
        <taxon>Agaricomycetidae</taxon>
        <taxon>Agaricales</taxon>
        <taxon>Marasmiineae</taxon>
        <taxon>Physalacriaceae</taxon>
        <taxon>Armillaria</taxon>
    </lineage>
</organism>
<evidence type="ECO:0000256" key="2">
    <source>
        <dbReference type="SAM" id="Phobius"/>
    </source>
</evidence>
<dbReference type="PANTHER" id="PTHR23409:SF18">
    <property type="entry name" value="RIBONUCLEOSIDE-DIPHOSPHATE REDUCTASE SUBUNIT M2"/>
    <property type="match status" value="1"/>
</dbReference>
<keyword evidence="2" id="KW-0472">Membrane</keyword>
<evidence type="ECO:0000256" key="1">
    <source>
        <dbReference type="ARBA" id="ARBA00009303"/>
    </source>
</evidence>
<dbReference type="CDD" id="cd01049">
    <property type="entry name" value="RNRR2"/>
    <property type="match status" value="1"/>
</dbReference>
<dbReference type="GO" id="GO:0016491">
    <property type="term" value="F:oxidoreductase activity"/>
    <property type="evidence" value="ECO:0007669"/>
    <property type="project" value="InterPro"/>
</dbReference>
<dbReference type="PANTHER" id="PTHR23409">
    <property type="entry name" value="RIBONUCLEOSIDE-DIPHOSPHATE REDUCTASE SMALL CHAIN"/>
    <property type="match status" value="1"/>
</dbReference>
<dbReference type="Proteomes" id="UP000217790">
    <property type="component" value="Unassembled WGS sequence"/>
</dbReference>
<evidence type="ECO:0000313" key="4">
    <source>
        <dbReference type="Proteomes" id="UP000217790"/>
    </source>
</evidence>
<dbReference type="InterPro" id="IPR033909">
    <property type="entry name" value="RNR_small"/>
</dbReference>
<dbReference type="OMA" id="NIRSEMY"/>
<feature type="transmembrane region" description="Helical" evidence="2">
    <location>
        <begin position="158"/>
        <end position="179"/>
    </location>
</feature>
<comment type="similarity">
    <text evidence="1">Belongs to the ribonucleoside diphosphate reductase small chain family.</text>
</comment>
<keyword evidence="4" id="KW-1185">Reference proteome</keyword>
<reference evidence="4" key="1">
    <citation type="journal article" date="2017" name="Nat. Ecol. Evol.">
        <title>Genome expansion and lineage-specific genetic innovations in the forest pathogenic fungi Armillaria.</title>
        <authorList>
            <person name="Sipos G."/>
            <person name="Prasanna A.N."/>
            <person name="Walter M.C."/>
            <person name="O'Connor E."/>
            <person name="Balint B."/>
            <person name="Krizsan K."/>
            <person name="Kiss B."/>
            <person name="Hess J."/>
            <person name="Varga T."/>
            <person name="Slot J."/>
            <person name="Riley R."/>
            <person name="Boka B."/>
            <person name="Rigling D."/>
            <person name="Barry K."/>
            <person name="Lee J."/>
            <person name="Mihaltcheva S."/>
            <person name="LaButti K."/>
            <person name="Lipzen A."/>
            <person name="Waldron R."/>
            <person name="Moloney N.M."/>
            <person name="Sperisen C."/>
            <person name="Kredics L."/>
            <person name="Vagvoelgyi C."/>
            <person name="Patrignani A."/>
            <person name="Fitzpatrick D."/>
            <person name="Nagy I."/>
            <person name="Doyle S."/>
            <person name="Anderson J.B."/>
            <person name="Grigoriev I.V."/>
            <person name="Gueldener U."/>
            <person name="Muensterkoetter M."/>
            <person name="Nagy L.G."/>
        </authorList>
    </citation>
    <scope>NUCLEOTIDE SEQUENCE [LARGE SCALE GENOMIC DNA]</scope>
    <source>
        <strain evidence="4">Ar21-2</strain>
    </source>
</reference>
<dbReference type="EMBL" id="KZ293675">
    <property type="protein sequence ID" value="PBK87957.1"/>
    <property type="molecule type" value="Genomic_DNA"/>
</dbReference>
<name>A0A2H3DFU2_ARMGA</name>
<dbReference type="InterPro" id="IPR012348">
    <property type="entry name" value="RNR-like"/>
</dbReference>
<dbReference type="InterPro" id="IPR009078">
    <property type="entry name" value="Ferritin-like_SF"/>
</dbReference>
<sequence>MEPIVDDKTSGRLQLFPIEYDELWDMYTKAKAAFWTAAEIDLSKDLTDWDERLTEDERHVVSTVLAFFASSDAIVSENLVTRFCREVQIPEARYFYTFQAMMENIHSEVYGLLIDTYIREPTERFALFRAIDEHPTVKAKAAWALRWIEDSSSFATRLVAFAVVEGIFFSGSFAVIFWLKKRGLMPGLSFSNELIARDEGMHTLFAVMLYHMLKQPLPAEAVLAIIRGAVDIEKDFWDGVFKSSCLGLNADSMKKYIEYVADYLLDGLGVPKFYNSINPFQFMELISLEGKTNFFEQRVGDYSRAFVASGGSKTL</sequence>
<keyword evidence="2" id="KW-1133">Transmembrane helix</keyword>
<protein>
    <submittedName>
        <fullName evidence="3">Ribonucleotide reductase small subunit</fullName>
    </submittedName>
</protein>
<dbReference type="STRING" id="47427.A0A2H3DFU2"/>
<dbReference type="InterPro" id="IPR030475">
    <property type="entry name" value="RNR_small_AS"/>
</dbReference>
<dbReference type="OrthoDB" id="2727692at2759"/>
<dbReference type="AlphaFoldDB" id="A0A2H3DFU2"/>
<dbReference type="InterPro" id="IPR000358">
    <property type="entry name" value="RNR_small_fam"/>
</dbReference>
<accession>A0A2H3DFU2</accession>
<evidence type="ECO:0000313" key="3">
    <source>
        <dbReference type="EMBL" id="PBK87957.1"/>
    </source>
</evidence>
<dbReference type="InParanoid" id="A0A2H3DFU2"/>
<dbReference type="SUPFAM" id="SSF47240">
    <property type="entry name" value="Ferritin-like"/>
    <property type="match status" value="1"/>
</dbReference>
<keyword evidence="2" id="KW-0812">Transmembrane</keyword>
<proteinExistence type="inferred from homology"/>
<dbReference type="Gene3D" id="1.10.620.20">
    <property type="entry name" value="Ribonucleotide Reductase, subunit A"/>
    <property type="match status" value="1"/>
</dbReference>
<dbReference type="PROSITE" id="PS00368">
    <property type="entry name" value="RIBORED_SMALL"/>
    <property type="match status" value="1"/>
</dbReference>
<dbReference type="GO" id="GO:0009263">
    <property type="term" value="P:deoxyribonucleotide biosynthetic process"/>
    <property type="evidence" value="ECO:0007669"/>
    <property type="project" value="InterPro"/>
</dbReference>
<gene>
    <name evidence="3" type="ORF">ARMGADRAFT_938047</name>
</gene>